<gene>
    <name evidence="2" type="ORF">A0U91_05385</name>
</gene>
<feature type="transmembrane region" description="Helical" evidence="1">
    <location>
        <begin position="49"/>
        <end position="69"/>
    </location>
</feature>
<dbReference type="Pfam" id="PF11804">
    <property type="entry name" value="DUF3325"/>
    <property type="match status" value="1"/>
</dbReference>
<evidence type="ECO:0000256" key="1">
    <source>
        <dbReference type="SAM" id="Phobius"/>
    </source>
</evidence>
<dbReference type="RefSeq" id="WP_077930362.1">
    <property type="nucleotide sequence ID" value="NZ_CP014687.1"/>
</dbReference>
<proteinExistence type="predicted"/>
<keyword evidence="1" id="KW-0812">Transmembrane</keyword>
<dbReference type="KEGG" id="aper:A0U91_05385"/>
<sequence>MTVADSYTTILQFCAVFMLSLHRVWVRWAGGVLLAASLCLDIMTAENTGFTLVFWICALAFAVIATALLQTVRRQWVQRRGGVL</sequence>
<dbReference type="EMBL" id="CP014687">
    <property type="protein sequence ID" value="AQT04494.1"/>
    <property type="molecule type" value="Genomic_DNA"/>
</dbReference>
<reference evidence="2 3" key="1">
    <citation type="submission" date="2016-03" db="EMBL/GenBank/DDBJ databases">
        <title>Acetic acid bacteria sequencing.</title>
        <authorList>
            <person name="Brandt J."/>
            <person name="Jakob F."/>
            <person name="Vogel R.F."/>
        </authorList>
    </citation>
    <scope>NUCLEOTIDE SEQUENCE [LARGE SCALE GENOMIC DNA]</scope>
    <source>
        <strain evidence="2 3">TMW2.1084</strain>
    </source>
</reference>
<dbReference type="Proteomes" id="UP000189055">
    <property type="component" value="Chromosome"/>
</dbReference>
<evidence type="ECO:0000313" key="2">
    <source>
        <dbReference type="EMBL" id="AQT04494.1"/>
    </source>
</evidence>
<evidence type="ECO:0000313" key="3">
    <source>
        <dbReference type="Proteomes" id="UP000189055"/>
    </source>
</evidence>
<keyword evidence="1" id="KW-0472">Membrane</keyword>
<accession>A0A1U9LDH6</accession>
<organism evidence="2 3">
    <name type="scientific">Acetobacter persici</name>
    <dbReference type="NCBI Taxonomy" id="1076596"/>
    <lineage>
        <taxon>Bacteria</taxon>
        <taxon>Pseudomonadati</taxon>
        <taxon>Pseudomonadota</taxon>
        <taxon>Alphaproteobacteria</taxon>
        <taxon>Acetobacterales</taxon>
        <taxon>Acetobacteraceae</taxon>
        <taxon>Acetobacter</taxon>
    </lineage>
</organism>
<protein>
    <submittedName>
        <fullName evidence="2">Uncharacterized protein</fullName>
    </submittedName>
</protein>
<dbReference type="InterPro" id="IPR021762">
    <property type="entry name" value="DUF3325"/>
</dbReference>
<name>A0A1U9LDH6_9PROT</name>
<keyword evidence="1" id="KW-1133">Transmembrane helix</keyword>
<dbReference type="AlphaFoldDB" id="A0A1U9LDH6"/>